<dbReference type="SMART" id="SM01359">
    <property type="entry name" value="A2M_N_2"/>
    <property type="match status" value="1"/>
</dbReference>
<evidence type="ECO:0000259" key="3">
    <source>
        <dbReference type="SMART" id="SM01359"/>
    </source>
</evidence>
<dbReference type="Pfam" id="PF17972">
    <property type="entry name" value="bMG5"/>
    <property type="match status" value="1"/>
</dbReference>
<dbReference type="PANTHER" id="PTHR40094">
    <property type="entry name" value="ALPHA-2-MACROGLOBULIN HOMOLOG"/>
    <property type="match status" value="1"/>
</dbReference>
<dbReference type="CDD" id="cd02891">
    <property type="entry name" value="A2M_like"/>
    <property type="match status" value="1"/>
</dbReference>
<dbReference type="SMART" id="SM01360">
    <property type="entry name" value="A2M"/>
    <property type="match status" value="1"/>
</dbReference>
<evidence type="ECO:0000256" key="1">
    <source>
        <dbReference type="ARBA" id="ARBA00010556"/>
    </source>
</evidence>
<dbReference type="Pfam" id="PF07703">
    <property type="entry name" value="A2M_BRD"/>
    <property type="match status" value="1"/>
</dbReference>
<dbReference type="InterPro" id="IPR041203">
    <property type="entry name" value="Bact_A2M_MG5"/>
</dbReference>
<reference evidence="5 6" key="1">
    <citation type="submission" date="2020-02" db="EMBL/GenBank/DDBJ databases">
        <title>Complete genome sequence of Flavobacteriaceae bacterium.</title>
        <authorList>
            <person name="Kim S.-J."/>
            <person name="Kim Y.-S."/>
            <person name="Kim K.-H."/>
        </authorList>
    </citation>
    <scope>NUCLEOTIDE SEQUENCE [LARGE SCALE GENOMIC DNA]</scope>
    <source>
        <strain evidence="5 6">RR4-40</strain>
    </source>
</reference>
<proteinExistence type="inferred from homology"/>
<evidence type="ECO:0000256" key="2">
    <source>
        <dbReference type="ARBA" id="ARBA00022729"/>
    </source>
</evidence>
<feature type="domain" description="Alpha-2-macroglobulin bait region" evidence="3">
    <location>
        <begin position="997"/>
        <end position="1139"/>
    </location>
</feature>
<name>A0A6G6GNB4_9FLAO</name>
<dbReference type="Gene3D" id="2.60.40.1930">
    <property type="match status" value="1"/>
</dbReference>
<dbReference type="InterPro" id="IPR047565">
    <property type="entry name" value="Alpha-macroglob_thiol-ester_cl"/>
</dbReference>
<evidence type="ECO:0000313" key="5">
    <source>
        <dbReference type="EMBL" id="QIE60007.1"/>
    </source>
</evidence>
<dbReference type="Pfam" id="PF11974">
    <property type="entry name" value="bMG3"/>
    <property type="match status" value="1"/>
</dbReference>
<dbReference type="InterPro" id="IPR002890">
    <property type="entry name" value="MG2"/>
</dbReference>
<evidence type="ECO:0008006" key="7">
    <source>
        <dbReference type="Google" id="ProtNLM"/>
    </source>
</evidence>
<dbReference type="Gene3D" id="2.60.40.3710">
    <property type="match status" value="1"/>
</dbReference>
<dbReference type="Pfam" id="PF17973">
    <property type="entry name" value="bMG10"/>
    <property type="match status" value="1"/>
</dbReference>
<dbReference type="InterPro" id="IPR008930">
    <property type="entry name" value="Terpenoid_cyclase/PrenylTrfase"/>
</dbReference>
<dbReference type="InterPro" id="IPR011625">
    <property type="entry name" value="A2M_N_BRD"/>
</dbReference>
<evidence type="ECO:0000313" key="6">
    <source>
        <dbReference type="Proteomes" id="UP000505306"/>
    </source>
</evidence>
<comment type="similarity">
    <text evidence="1">Belongs to the protease inhibitor I39 (alpha-2-macroglobulin) family. Bacterial alpha-2-macroglobulin subfamily.</text>
</comment>
<dbReference type="Pfam" id="PF01835">
    <property type="entry name" value="MG2"/>
    <property type="match status" value="1"/>
</dbReference>
<dbReference type="SUPFAM" id="SSF48239">
    <property type="entry name" value="Terpenoid cyclases/Protein prenyltransferases"/>
    <property type="match status" value="1"/>
</dbReference>
<organism evidence="5 6">
    <name type="scientific">Rasiella rasia</name>
    <dbReference type="NCBI Taxonomy" id="2744027"/>
    <lineage>
        <taxon>Bacteria</taxon>
        <taxon>Pseudomonadati</taxon>
        <taxon>Bacteroidota</taxon>
        <taxon>Flavobacteriia</taxon>
        <taxon>Flavobacteriales</taxon>
        <taxon>Flavobacteriaceae</taxon>
        <taxon>Rasiella</taxon>
    </lineage>
</organism>
<keyword evidence="2" id="KW-0732">Signal</keyword>
<dbReference type="InterPro" id="IPR021868">
    <property type="entry name" value="Alpha_2_Macroglob_MG3"/>
</dbReference>
<dbReference type="InterPro" id="IPR001599">
    <property type="entry name" value="Macroglobln_a2"/>
</dbReference>
<dbReference type="InterPro" id="IPR041462">
    <property type="entry name" value="Bact_A2M_MG6"/>
</dbReference>
<dbReference type="KEGG" id="mgel:G5B37_10660"/>
<dbReference type="Gene3D" id="1.50.10.20">
    <property type="match status" value="1"/>
</dbReference>
<dbReference type="EMBL" id="CP049057">
    <property type="protein sequence ID" value="QIE60007.1"/>
    <property type="molecule type" value="Genomic_DNA"/>
</dbReference>
<feature type="domain" description="Alpha-2-macroglobulin" evidence="4">
    <location>
        <begin position="1203"/>
        <end position="1293"/>
    </location>
</feature>
<gene>
    <name evidence="5" type="ORF">G5B37_10660</name>
</gene>
<dbReference type="InterPro" id="IPR051802">
    <property type="entry name" value="YfhM-like"/>
</dbReference>
<dbReference type="PANTHER" id="PTHR40094:SF1">
    <property type="entry name" value="UBIQUITIN DOMAIN-CONTAINING PROTEIN"/>
    <property type="match status" value="1"/>
</dbReference>
<protein>
    <recommendedName>
        <fullName evidence="7">Alpha-2-macroglobulin</fullName>
    </recommendedName>
</protein>
<dbReference type="PROSITE" id="PS51257">
    <property type="entry name" value="PROKAR_LIPOPROTEIN"/>
    <property type="match status" value="1"/>
</dbReference>
<dbReference type="InterPro" id="IPR041246">
    <property type="entry name" value="Bact_MG10"/>
</dbReference>
<dbReference type="Pfam" id="PF17962">
    <property type="entry name" value="bMG6"/>
    <property type="match status" value="1"/>
</dbReference>
<dbReference type="RefSeq" id="WP_164680019.1">
    <property type="nucleotide sequence ID" value="NZ_CP049057.1"/>
</dbReference>
<dbReference type="Proteomes" id="UP000505306">
    <property type="component" value="Chromosome"/>
</dbReference>
<evidence type="ECO:0000259" key="4">
    <source>
        <dbReference type="SMART" id="SM01360"/>
    </source>
</evidence>
<keyword evidence="6" id="KW-1185">Reference proteome</keyword>
<sequence>MNTLLRLLTCVALLSLASCGDKTETSQTDNLFKFKDYISQHTYGNRSIAEPIRIELAQPLDQFELSQEIPSEYLKISPKTEGTLFIDNGTTLVFQPEDYLKPDTKYTITVQLQKLYEDIDKEFKNYTFSFKTITPNFSINLENLQSYSKQWQYVSGTIEASDMLQLDKAKQLIKATQGKKKLNIKWPTENATERYYTFTIDSISRKIEDDEIVITWDGKPIGAETKGTNTFAIPGQNNFKVIDADASHSPQASLSINFSDPLKANQDFAGLVTIERATDLRFEVDGNVLHVYPNNRITGDVRVTIFEGIKNTDNFGLKQSFSELISFEQLKPAVRLLSKGVILPNAESTPLYFEAVNLKAVDVRIIQVFEDNMLQFLQSYNLNNTNSYDIKRVGRRVAKKTITLDDSPTESDGTWKAYAVNISEFFKTNPGSLYQVEFSFTNDYIKYDCSSNDAASATSEDEYYYDNYDANSDLDENEREEMYWDNEIYRWRTYTYNWQQRDNPCHPAYFNEDRVVTTNVLGSDLGVIAKKSNNKSYHFAITNLITTAPEGGVKIDLFNFQQQIIETITTNSDGFALYDSDRTIAFAIARKGKNYAYTKLEDGNALSMSKFDVSGKQLQKGLKGFIYTERGVHRPGDSIHLTFVLNDVANPLPKNHPVKLEVTDARGKLVQRSLLNGTTSGTELIGEHKNGFYYFPIKTDPNAPTGNWNATVSAGGVKFTKSLKVATVKPNRLKIKLDFDDEILNASKPVSGNVQGLWLHGAPARNLKIEMNATMRATNTAFDAYKKYHFNDPIRTFDEIEIPLLSQNLSEEGTTTFSKQIDIGNKAPGMLKATFLTKIFEGGGDFSIDVFSKNLAPYSHFVGLQSPEARRYGSYYTDENTTFDVVSVDAQGKASGNRKLDVKVFKIEWRWWWNRGYDNLSRYEDATIYRPFKEMTITTASNGKGNFNLNIPEDDGGRYLIRVIDQASGHATGRVTYFYRNWWKRPVGDDAESAKMLVFSADKEKYDVGEEAVITFPSGSKGRALISVENGTEVLSTQWVETKKGETQARIKITKEMAPNIYANISLLQPHEQTKNDLPMRLYGVIPILVEDPATVLKPTLQMPDVLKPEERFSIKVSEANDKPMTYTVAMVDEGLLDLTRFVTPKIHSAFYTREALGVKTFDMYDYVIGAYSGSVNNIYEIGGGDAAAGAKNRKADRFKPVVRYLGPFSIKKGETATHNIQMPNYIGSVKTMIIAGDNTKSAYGKTDKTTPVRKPLMVLASVPRVLSPGEKVTIPVTVFAMENKVKNATIKLKVGDALKPIDGTSKSVSFPSVGEKIVNFEFEVLPTDTFQTIEVSASGNGETASYKLEVDVENPNPITQKTTQYTLSENGNQTIDFNTYGVAGTNAATLEFSTLPPMDFSKRMEYLIRYPHGCVEQTTSAAFPQLYLAEVFDITFDKKKDIQGNVEAAIKKLGRYQIANGGMAYWPGEREADNWSTNYVGHFMLEAKAKGYALPITFMSNWLRYQKNTARQYRSSNTRYNSSLTQAYRLYTLALAGQPELAAMNRLRESKNLSNDAKWRLAAAYALAGKSKVAEEISATANINFKSNNYDYYTYGSPFRNKAMALETMVTTGNPKQREMAISVAKELSSQRWFSTQETSYALLAMAKMVQKNGGKAVELSFVHQGKTHTVKTDRAIAQRDIGVSMGNNSITVANKKGNLVYVTLVQKGKLALGNELADRKNITINATYVDSQGKALDIKKLRQGTEINAIVAVTNTSNDYIDNVALTKIFPGGWEIVNTSFTDLGGGASGAARYKDIRDDRVNFYFDLGRKKTKTFKVKLNASYLGTYYLPGTQVEAMYDNNYYARNQGLWVTVEQ</sequence>
<dbReference type="SMART" id="SM01419">
    <property type="entry name" value="Thiol-ester_cl"/>
    <property type="match status" value="1"/>
</dbReference>
<accession>A0A6G6GNB4</accession>
<dbReference type="GO" id="GO:0004866">
    <property type="term" value="F:endopeptidase inhibitor activity"/>
    <property type="evidence" value="ECO:0007669"/>
    <property type="project" value="InterPro"/>
</dbReference>
<dbReference type="Pfam" id="PF00207">
    <property type="entry name" value="A2M"/>
    <property type="match status" value="1"/>
</dbReference>